<dbReference type="InterPro" id="IPR002716">
    <property type="entry name" value="PIN_dom"/>
</dbReference>
<dbReference type="SUPFAM" id="SSF88723">
    <property type="entry name" value="PIN domain-like"/>
    <property type="match status" value="1"/>
</dbReference>
<dbReference type="Pfam" id="PF01850">
    <property type="entry name" value="PIN"/>
    <property type="match status" value="1"/>
</dbReference>
<dbReference type="EMBL" id="JAAGNX010000003">
    <property type="protein sequence ID" value="NDV63574.1"/>
    <property type="molecule type" value="Genomic_DNA"/>
</dbReference>
<dbReference type="Proteomes" id="UP000478417">
    <property type="component" value="Unassembled WGS sequence"/>
</dbReference>
<gene>
    <name evidence="2" type="ORF">G0Q06_14010</name>
</gene>
<dbReference type="AlphaFoldDB" id="A0A6B2M642"/>
<dbReference type="CDD" id="cd09874">
    <property type="entry name" value="PIN_MT3492-like"/>
    <property type="match status" value="1"/>
</dbReference>
<evidence type="ECO:0000313" key="2">
    <source>
        <dbReference type="EMBL" id="NDV63574.1"/>
    </source>
</evidence>
<dbReference type="RefSeq" id="WP_163967287.1">
    <property type="nucleotide sequence ID" value="NZ_JAAGNX010000003.1"/>
</dbReference>
<dbReference type="Gene3D" id="3.40.50.1010">
    <property type="entry name" value="5'-nuclease"/>
    <property type="match status" value="1"/>
</dbReference>
<protein>
    <submittedName>
        <fullName evidence="2">Type II toxin-antitoxin system VapC family toxin</fullName>
    </submittedName>
</protein>
<sequence>MNCYYDSGIILKLYTLEETSAAVRRFVTQRKEPLYLNSLHRTECVSAFRLKYFRNECDEAAATSAIADIEDDIVSGVIRIVEIDWDVVWKLCRTFSNSYAGVTGCRTLDALHVACARSLGIRELITTDKRQMELATHVGMKTTSPF</sequence>
<accession>A0A6B2M642</accession>
<evidence type="ECO:0000313" key="3">
    <source>
        <dbReference type="Proteomes" id="UP000478417"/>
    </source>
</evidence>
<keyword evidence="3" id="KW-1185">Reference proteome</keyword>
<dbReference type="InterPro" id="IPR029060">
    <property type="entry name" value="PIN-like_dom_sf"/>
</dbReference>
<proteinExistence type="predicted"/>
<comment type="caution">
    <text evidence="2">The sequence shown here is derived from an EMBL/GenBank/DDBJ whole genome shotgun (WGS) entry which is preliminary data.</text>
</comment>
<evidence type="ECO:0000259" key="1">
    <source>
        <dbReference type="Pfam" id="PF01850"/>
    </source>
</evidence>
<name>A0A6B2M642_9BACT</name>
<organism evidence="2 3">
    <name type="scientific">Oceanipulchritudo coccoides</name>
    <dbReference type="NCBI Taxonomy" id="2706888"/>
    <lineage>
        <taxon>Bacteria</taxon>
        <taxon>Pseudomonadati</taxon>
        <taxon>Verrucomicrobiota</taxon>
        <taxon>Opitutia</taxon>
        <taxon>Puniceicoccales</taxon>
        <taxon>Oceanipulchritudinaceae</taxon>
        <taxon>Oceanipulchritudo</taxon>
    </lineage>
</organism>
<reference evidence="2 3" key="1">
    <citation type="submission" date="2020-02" db="EMBL/GenBank/DDBJ databases">
        <title>Albibacoteraceae fam. nov., the first described family within the subdivision 4 Verrucomicrobia.</title>
        <authorList>
            <person name="Xi F."/>
        </authorList>
    </citation>
    <scope>NUCLEOTIDE SEQUENCE [LARGE SCALE GENOMIC DNA]</scope>
    <source>
        <strain evidence="2 3">CK1056</strain>
    </source>
</reference>
<feature type="domain" description="PIN" evidence="1">
    <location>
        <begin position="4"/>
        <end position="134"/>
    </location>
</feature>